<dbReference type="EMBL" id="JYDP01000001">
    <property type="protein sequence ID" value="KRZ19284.1"/>
    <property type="molecule type" value="Genomic_DNA"/>
</dbReference>
<accession>A0A0V1IA27</accession>
<evidence type="ECO:0000313" key="2">
    <source>
        <dbReference type="Proteomes" id="UP000055024"/>
    </source>
</evidence>
<name>A0A0V1IA27_9BILA</name>
<dbReference type="Proteomes" id="UP000055024">
    <property type="component" value="Unassembled WGS sequence"/>
</dbReference>
<protein>
    <submittedName>
        <fullName evidence="1">Uncharacterized protein</fullName>
    </submittedName>
</protein>
<evidence type="ECO:0000313" key="1">
    <source>
        <dbReference type="EMBL" id="KRZ19284.1"/>
    </source>
</evidence>
<sequence length="92" mass="10886">MNAFFSVEGKNNLICTSKITLKCYCLSKNEVHDRYYFALIHKETLIGEKSRTKNIQNFVKDIILTTLHLELKFLYGFPIPNHCFIHYLNRET</sequence>
<reference evidence="1 2" key="1">
    <citation type="submission" date="2015-01" db="EMBL/GenBank/DDBJ databases">
        <title>Evolution of Trichinella species and genotypes.</title>
        <authorList>
            <person name="Korhonen P.K."/>
            <person name="Edoardo P."/>
            <person name="Giuseppe L.R."/>
            <person name="Gasser R.B."/>
        </authorList>
    </citation>
    <scope>NUCLEOTIDE SEQUENCE [LARGE SCALE GENOMIC DNA]</scope>
    <source>
        <strain evidence="1">ISS1029</strain>
    </source>
</reference>
<comment type="caution">
    <text evidence="1">The sequence shown here is derived from an EMBL/GenBank/DDBJ whole genome shotgun (WGS) entry which is preliminary data.</text>
</comment>
<gene>
    <name evidence="1" type="ORF">T11_79</name>
</gene>
<organism evidence="1 2">
    <name type="scientific">Trichinella zimbabwensis</name>
    <dbReference type="NCBI Taxonomy" id="268475"/>
    <lineage>
        <taxon>Eukaryota</taxon>
        <taxon>Metazoa</taxon>
        <taxon>Ecdysozoa</taxon>
        <taxon>Nematoda</taxon>
        <taxon>Enoplea</taxon>
        <taxon>Dorylaimia</taxon>
        <taxon>Trichinellida</taxon>
        <taxon>Trichinellidae</taxon>
        <taxon>Trichinella</taxon>
    </lineage>
</organism>
<proteinExistence type="predicted"/>
<dbReference type="AlphaFoldDB" id="A0A0V1IA27"/>
<keyword evidence="2" id="KW-1185">Reference proteome</keyword>